<protein>
    <recommendedName>
        <fullName evidence="4">Protein EMBRYONIC FLOWER 1-like</fullName>
    </recommendedName>
</protein>
<feature type="region of interest" description="Disordered" evidence="1">
    <location>
        <begin position="408"/>
        <end position="427"/>
    </location>
</feature>
<feature type="compositionally biased region" description="Basic and acidic residues" evidence="1">
    <location>
        <begin position="1108"/>
        <end position="1122"/>
    </location>
</feature>
<evidence type="ECO:0000313" key="3">
    <source>
        <dbReference type="Proteomes" id="UP001642360"/>
    </source>
</evidence>
<dbReference type="Proteomes" id="UP001642360">
    <property type="component" value="Unassembled WGS sequence"/>
</dbReference>
<proteinExistence type="predicted"/>
<dbReference type="PANTHER" id="PTHR35504">
    <property type="entry name" value="PROTEIN EMBRYONIC FLOWER 1"/>
    <property type="match status" value="1"/>
</dbReference>
<reference evidence="2 3" key="1">
    <citation type="submission" date="2024-02" db="EMBL/GenBank/DDBJ databases">
        <authorList>
            <person name="Vignale AGUSTIN F."/>
            <person name="Sosa J E."/>
            <person name="Modenutti C."/>
        </authorList>
    </citation>
    <scope>NUCLEOTIDE SEQUENCE [LARGE SCALE GENOMIC DNA]</scope>
</reference>
<dbReference type="AlphaFoldDB" id="A0ABC8QYH1"/>
<gene>
    <name evidence="2" type="ORF">ILEXP_LOCUS3368</name>
</gene>
<organism evidence="2 3">
    <name type="scientific">Ilex paraguariensis</name>
    <name type="common">yerba mate</name>
    <dbReference type="NCBI Taxonomy" id="185542"/>
    <lineage>
        <taxon>Eukaryota</taxon>
        <taxon>Viridiplantae</taxon>
        <taxon>Streptophyta</taxon>
        <taxon>Embryophyta</taxon>
        <taxon>Tracheophyta</taxon>
        <taxon>Spermatophyta</taxon>
        <taxon>Magnoliopsida</taxon>
        <taxon>eudicotyledons</taxon>
        <taxon>Gunneridae</taxon>
        <taxon>Pentapetalae</taxon>
        <taxon>asterids</taxon>
        <taxon>campanulids</taxon>
        <taxon>Aquifoliales</taxon>
        <taxon>Aquifoliaceae</taxon>
        <taxon>Ilex</taxon>
    </lineage>
</organism>
<name>A0ABC8QYH1_9AQUA</name>
<accession>A0ABC8QYH1</accession>
<sequence length="1266" mass="139780">METSIVAVEENRLQSESNTPVTKSSGSVVKNIDSISVHLNVAMEKNEAEQCQPFSIRGYVAEMRIKDWRICSPFALDGTLNVSEEQLSVLPPLHVPKFRWWRCQNCLQEIGSASAAEEIGLFSRSGTCSHIPSHVDTAMVPSDLQLASQLGRIEGRKADANRAANLNGDETYLSSCSYKKQKTAEVGHMANAGIHFANLGHENCAEDVANQDTGSAACDVTKFNLCPSQDRLTDITGCEAVVLKLNNIGLVDRSQDDADVVPASEYPAHTGNNFAEISLAKKANSGDDERRTEWKAFEISKQVSINGNTIRGPSLELERHDVALSEGDELLAGINHHDQQPDDTSGLPHQKMRLLSDLMSEKENAENDHTTTEGASSRTLVTASVGLASVSAPMDLVVLQENVSRVFKGPQRKRRAAQDGDQKPLDVSCPDNLAKKVRAFCGDPDTPIATIEISDSELEEDASAGVGLQSGIRTQWSKHGIARSPTLVKKNNEQTYSSPVSGEEVMPDINQIKMGDANKSGAAAGSSFPKKHDEFLGRGTQFCFERHLSPRNTERKSSLSKTKNKMPQIGDGQFSLMPQSNSMFGGGSINRKDIGFMQAGPNIGKAQLAHKVSANLGLDLTLNSYMSAQRNQQILAQEKGTPSKDPERKDGIYVGESSILHKSAPTPSLREELICDLNERAAQRTAMLCEKQNGSPLLEDGFSLHRNLVDFSGHRDNQKTLEVHGHSEVPRKHSDQGADKVLEQGTSDDIPMEIVELMARNQYERGLCQTETNHGLSERPHNMRNAEMMGFADIHGKRVERSSPKDFPWVTRFPSGNGSNDIIPMAENYGATKRNLVNFSHGNASHLNMGQLERNSAFTMINSFPQIGQKLSRGVQLSAREWYGDKMAHRTSPAIKQILETNKTSHIGSRHNNKAEHIWSPMAPNQMPFGFNASQKNATPSSNMETHAQSPFQLKQGKVIRDLDLNSVDPDASNLEKENENYDFESLKQASAEYSFFPKQRREERNPNATLSLEPYSNDTITAMQLLSLMDGTPFKMDPKKFFEKPLAPCDYHPKFLMNGKQNFLEKSSFPYHPSREFTGLGPGAFDARASSGHPSSVLDGKISTRSQEQENRSSSPKEKTSHKAPQSVSASGVLQAIRDYISVQDKQKGIIGDSNCTVLPLKCHALQSSTKCCELGACSLPGSFWPMKNISKYDICSFNRNPADFSIPEAGNVYMICGEDLKFEKKKHSRDRSSSVNVDGRKRQRFTKLKAEKEHAHRVPKRRYP</sequence>
<keyword evidence="3" id="KW-1185">Reference proteome</keyword>
<feature type="region of interest" description="Disordered" evidence="1">
    <location>
        <begin position="550"/>
        <end position="576"/>
    </location>
</feature>
<comment type="caution">
    <text evidence="2">The sequence shown here is derived from an EMBL/GenBank/DDBJ whole genome shotgun (WGS) entry which is preliminary data.</text>
</comment>
<evidence type="ECO:0008006" key="4">
    <source>
        <dbReference type="Google" id="ProtNLM"/>
    </source>
</evidence>
<evidence type="ECO:0000256" key="1">
    <source>
        <dbReference type="SAM" id="MobiDB-lite"/>
    </source>
</evidence>
<feature type="region of interest" description="Disordered" evidence="1">
    <location>
        <begin position="1083"/>
        <end position="1130"/>
    </location>
</feature>
<feature type="region of interest" description="Disordered" evidence="1">
    <location>
        <begin position="1227"/>
        <end position="1266"/>
    </location>
</feature>
<dbReference type="PANTHER" id="PTHR35504:SF1">
    <property type="entry name" value="PROTEIN EMBRYONIC FLOWER 1"/>
    <property type="match status" value="1"/>
</dbReference>
<dbReference type="EMBL" id="CAUOFW020000750">
    <property type="protein sequence ID" value="CAK9136395.1"/>
    <property type="molecule type" value="Genomic_DNA"/>
</dbReference>
<dbReference type="InterPro" id="IPR034583">
    <property type="entry name" value="EMF1"/>
</dbReference>
<evidence type="ECO:0000313" key="2">
    <source>
        <dbReference type="EMBL" id="CAK9136395.1"/>
    </source>
</evidence>